<dbReference type="EMBL" id="OU900096">
    <property type="protein sequence ID" value="CAG9860519.1"/>
    <property type="molecule type" value="Genomic_DNA"/>
</dbReference>
<dbReference type="Gene3D" id="2.40.10.10">
    <property type="entry name" value="Trypsin-like serine proteases"/>
    <property type="match status" value="2"/>
</dbReference>
<evidence type="ECO:0000256" key="1">
    <source>
        <dbReference type="ARBA" id="ARBA00004239"/>
    </source>
</evidence>
<dbReference type="PROSITE" id="PS00134">
    <property type="entry name" value="TRYPSIN_HIS"/>
    <property type="match status" value="1"/>
</dbReference>
<dbReference type="CDD" id="cd00190">
    <property type="entry name" value="Tryp_SPc"/>
    <property type="match status" value="1"/>
</dbReference>
<comment type="similarity">
    <text evidence="8">Belongs to the peptidase S1 family. CLIP subfamily.</text>
</comment>
<feature type="domain" description="Peptidase S1" evidence="11">
    <location>
        <begin position="52"/>
        <end position="301"/>
    </location>
</feature>
<dbReference type="InterPro" id="IPR051487">
    <property type="entry name" value="Ser/Thr_Proteases_Immune/Dev"/>
</dbReference>
<organism evidence="12 13">
    <name type="scientific">Phyllotreta striolata</name>
    <name type="common">Striped flea beetle</name>
    <name type="synonym">Crioceris striolata</name>
    <dbReference type="NCBI Taxonomy" id="444603"/>
    <lineage>
        <taxon>Eukaryota</taxon>
        <taxon>Metazoa</taxon>
        <taxon>Ecdysozoa</taxon>
        <taxon>Arthropoda</taxon>
        <taxon>Hexapoda</taxon>
        <taxon>Insecta</taxon>
        <taxon>Pterygota</taxon>
        <taxon>Neoptera</taxon>
        <taxon>Endopterygota</taxon>
        <taxon>Coleoptera</taxon>
        <taxon>Polyphaga</taxon>
        <taxon>Cucujiformia</taxon>
        <taxon>Chrysomeloidea</taxon>
        <taxon>Chrysomelidae</taxon>
        <taxon>Galerucinae</taxon>
        <taxon>Alticini</taxon>
        <taxon>Phyllotreta</taxon>
    </lineage>
</organism>
<feature type="chain" id="PRO_5040497637" description="Peptidase S1 domain-containing protein" evidence="10">
    <location>
        <begin position="20"/>
        <end position="302"/>
    </location>
</feature>
<dbReference type="PROSITE" id="PS00135">
    <property type="entry name" value="TRYPSIN_SER"/>
    <property type="match status" value="1"/>
</dbReference>
<proteinExistence type="inferred from homology"/>
<dbReference type="InterPro" id="IPR043504">
    <property type="entry name" value="Peptidase_S1_PA_chymotrypsin"/>
</dbReference>
<dbReference type="Pfam" id="PF00089">
    <property type="entry name" value="Trypsin"/>
    <property type="match status" value="1"/>
</dbReference>
<evidence type="ECO:0000256" key="8">
    <source>
        <dbReference type="ARBA" id="ARBA00024195"/>
    </source>
</evidence>
<protein>
    <recommendedName>
        <fullName evidence="11">Peptidase S1 domain-containing protein</fullName>
    </recommendedName>
</protein>
<dbReference type="InterPro" id="IPR001254">
    <property type="entry name" value="Trypsin_dom"/>
</dbReference>
<dbReference type="FunFam" id="2.40.10.10:FF:000036">
    <property type="entry name" value="Trypsin beta"/>
    <property type="match status" value="1"/>
</dbReference>
<dbReference type="GO" id="GO:0006508">
    <property type="term" value="P:proteolysis"/>
    <property type="evidence" value="ECO:0007669"/>
    <property type="project" value="UniProtKB-KW"/>
</dbReference>
<dbReference type="InterPro" id="IPR009003">
    <property type="entry name" value="Peptidase_S1_PA"/>
</dbReference>
<gene>
    <name evidence="12" type="ORF">PHYEVI_LOCUS6871</name>
</gene>
<dbReference type="InterPro" id="IPR018114">
    <property type="entry name" value="TRYPSIN_HIS"/>
</dbReference>
<dbReference type="AlphaFoldDB" id="A0A9N9XN34"/>
<evidence type="ECO:0000256" key="5">
    <source>
        <dbReference type="ARBA" id="ARBA00022825"/>
    </source>
</evidence>
<dbReference type="OrthoDB" id="547031at2759"/>
<keyword evidence="7" id="KW-0325">Glycoprotein</keyword>
<evidence type="ECO:0000256" key="2">
    <source>
        <dbReference type="ARBA" id="ARBA00022670"/>
    </source>
</evidence>
<evidence type="ECO:0000256" key="4">
    <source>
        <dbReference type="ARBA" id="ARBA00022801"/>
    </source>
</evidence>
<keyword evidence="2 9" id="KW-0645">Protease</keyword>
<evidence type="ECO:0000259" key="11">
    <source>
        <dbReference type="PROSITE" id="PS50240"/>
    </source>
</evidence>
<evidence type="ECO:0000256" key="9">
    <source>
        <dbReference type="RuleBase" id="RU363034"/>
    </source>
</evidence>
<keyword evidence="3 10" id="KW-0732">Signal</keyword>
<sequence length="302" mass="33579">MKTTIAIISFCWTLHAAVSARFANNDVNVDNHFNWAHLPKECGKNKELEMRIFGGEDAALGQFPWMVRIGATKGDLRGLVCGGVLINANHVLTAAHCGENGVTIAFVRVGEYDTRTNIDCDQFGCAPPYQDLPVVHWIVHKNWNTDTVQNDIALIKTKKKAKFNDYVKPICLPGRESFFRSYKAEGGVSLAGWGETNNSTYSIMPKVLQYVNLDVMNLRECQNTYIDYNITKAQICVGAGEGHDTCEGDSGGPVMKELKLNGEYRWYTIGIVSFGSPDCGVAPAVYTNVRYYLPWILDHITP</sequence>
<evidence type="ECO:0000256" key="10">
    <source>
        <dbReference type="SAM" id="SignalP"/>
    </source>
</evidence>
<keyword evidence="5 9" id="KW-0720">Serine protease</keyword>
<dbReference type="PRINTS" id="PR00722">
    <property type="entry name" value="CHYMOTRYPSIN"/>
</dbReference>
<keyword evidence="13" id="KW-1185">Reference proteome</keyword>
<dbReference type="GO" id="GO:0005576">
    <property type="term" value="C:extracellular region"/>
    <property type="evidence" value="ECO:0007669"/>
    <property type="project" value="UniProtKB-SubCell"/>
</dbReference>
<reference evidence="12" key="1">
    <citation type="submission" date="2022-01" db="EMBL/GenBank/DDBJ databases">
        <authorList>
            <person name="King R."/>
        </authorList>
    </citation>
    <scope>NUCLEOTIDE SEQUENCE</scope>
</reference>
<evidence type="ECO:0000256" key="3">
    <source>
        <dbReference type="ARBA" id="ARBA00022729"/>
    </source>
</evidence>
<dbReference type="PANTHER" id="PTHR24256">
    <property type="entry name" value="TRYPTASE-RELATED"/>
    <property type="match status" value="1"/>
</dbReference>
<evidence type="ECO:0000313" key="12">
    <source>
        <dbReference type="EMBL" id="CAG9860519.1"/>
    </source>
</evidence>
<name>A0A9N9XN34_PHYSR</name>
<dbReference type="InterPro" id="IPR001314">
    <property type="entry name" value="Peptidase_S1A"/>
</dbReference>
<keyword evidence="6" id="KW-1015">Disulfide bond</keyword>
<dbReference type="Proteomes" id="UP001153712">
    <property type="component" value="Chromosome 3"/>
</dbReference>
<dbReference type="FunFam" id="2.40.10.10:FF:000028">
    <property type="entry name" value="Serine protease easter"/>
    <property type="match status" value="1"/>
</dbReference>
<dbReference type="PROSITE" id="PS50240">
    <property type="entry name" value="TRYPSIN_DOM"/>
    <property type="match status" value="1"/>
</dbReference>
<feature type="signal peptide" evidence="10">
    <location>
        <begin position="1"/>
        <end position="19"/>
    </location>
</feature>
<dbReference type="SMART" id="SM00020">
    <property type="entry name" value="Tryp_SPc"/>
    <property type="match status" value="1"/>
</dbReference>
<dbReference type="GO" id="GO:0004252">
    <property type="term" value="F:serine-type endopeptidase activity"/>
    <property type="evidence" value="ECO:0007669"/>
    <property type="project" value="InterPro"/>
</dbReference>
<comment type="subcellular location">
    <subcellularLocation>
        <location evidence="1">Secreted</location>
        <location evidence="1">Extracellular space</location>
    </subcellularLocation>
</comment>
<keyword evidence="4 9" id="KW-0378">Hydrolase</keyword>
<dbReference type="SUPFAM" id="SSF50494">
    <property type="entry name" value="Trypsin-like serine proteases"/>
    <property type="match status" value="1"/>
</dbReference>
<dbReference type="InterPro" id="IPR033116">
    <property type="entry name" value="TRYPSIN_SER"/>
</dbReference>
<evidence type="ECO:0000256" key="6">
    <source>
        <dbReference type="ARBA" id="ARBA00023157"/>
    </source>
</evidence>
<accession>A0A9N9XN34</accession>
<evidence type="ECO:0000313" key="13">
    <source>
        <dbReference type="Proteomes" id="UP001153712"/>
    </source>
</evidence>
<evidence type="ECO:0000256" key="7">
    <source>
        <dbReference type="ARBA" id="ARBA00023180"/>
    </source>
</evidence>